<protein>
    <submittedName>
        <fullName evidence="3">Putative phosphoesterase</fullName>
    </submittedName>
</protein>
<dbReference type="GO" id="GO:0005737">
    <property type="term" value="C:cytoplasm"/>
    <property type="evidence" value="ECO:0007669"/>
    <property type="project" value="TreeGrafter"/>
</dbReference>
<dbReference type="EMBL" id="SGWQ01000009">
    <property type="protein sequence ID" value="RZS34320.1"/>
    <property type="molecule type" value="Genomic_DNA"/>
</dbReference>
<name>A0A4Q7KHD7_9PSEU</name>
<comment type="caution">
    <text evidence="3">The sequence shown here is derived from an EMBL/GenBank/DDBJ whole genome shotgun (WGS) entry which is preliminary data.</text>
</comment>
<evidence type="ECO:0000313" key="3">
    <source>
        <dbReference type="EMBL" id="RZS34320.1"/>
    </source>
</evidence>
<dbReference type="GO" id="GO:0016791">
    <property type="term" value="F:phosphatase activity"/>
    <property type="evidence" value="ECO:0007669"/>
    <property type="project" value="TreeGrafter"/>
</dbReference>
<dbReference type="InterPro" id="IPR029052">
    <property type="entry name" value="Metallo-depent_PP-like"/>
</dbReference>
<evidence type="ECO:0000313" key="4">
    <source>
        <dbReference type="Proteomes" id="UP000294257"/>
    </source>
</evidence>
<dbReference type="RefSeq" id="WP_130346685.1">
    <property type="nucleotide sequence ID" value="NZ_SGWQ01000009.1"/>
</dbReference>
<keyword evidence="4" id="KW-1185">Reference proteome</keyword>
<gene>
    <name evidence="3" type="ORF">EV193_109107</name>
</gene>
<dbReference type="Proteomes" id="UP000294257">
    <property type="component" value="Unassembled WGS sequence"/>
</dbReference>
<evidence type="ECO:0000259" key="2">
    <source>
        <dbReference type="Pfam" id="PF12850"/>
    </source>
</evidence>
<dbReference type="PANTHER" id="PTHR42850">
    <property type="entry name" value="METALLOPHOSPHOESTERASE"/>
    <property type="match status" value="1"/>
</dbReference>
<feature type="domain" description="Calcineurin-like phosphoesterase" evidence="2">
    <location>
        <begin position="5"/>
        <end position="193"/>
    </location>
</feature>
<dbReference type="InterPro" id="IPR024654">
    <property type="entry name" value="Calcineurin-like_PHP_lpxH"/>
</dbReference>
<dbReference type="Pfam" id="PF12850">
    <property type="entry name" value="Metallophos_2"/>
    <property type="match status" value="1"/>
</dbReference>
<dbReference type="PIRSF" id="PIRSF000883">
    <property type="entry name" value="Pesterase_MJ0912"/>
    <property type="match status" value="1"/>
</dbReference>
<dbReference type="Gene3D" id="3.60.21.10">
    <property type="match status" value="1"/>
</dbReference>
<evidence type="ECO:0000256" key="1">
    <source>
        <dbReference type="ARBA" id="ARBA00008950"/>
    </source>
</evidence>
<sequence>MFESVAVLSDIHGVLPALDAVLAEPDVAAADVVVLPGDIALGPQPAQVVDRLLELGDRARWVHGNCERELLALAHGEAIEEEPSPLARWAAAQLRPHHIEALDSLPHNEILDVHGLGDVLFCHATPRDDEEFALVDSSYERWSAVLAGVPKYVRTIVCGHTHMPYLRLVDRRTVVNPGSVGMPYGNTGAHWALLGGATGAAIQLRRTDYDIETACAEIVATSGFPGVDSWVDEFVRTSYSDVEAHGVFAPKDGRGLSNVTDG</sequence>
<accession>A0A4Q7KHD7</accession>
<dbReference type="CDD" id="cd00838">
    <property type="entry name" value="MPP_superfamily"/>
    <property type="match status" value="1"/>
</dbReference>
<dbReference type="AlphaFoldDB" id="A0A4Q7KHD7"/>
<proteinExistence type="inferred from homology"/>
<dbReference type="InterPro" id="IPR011152">
    <property type="entry name" value="Pesterase_MJ0912"/>
</dbReference>
<comment type="similarity">
    <text evidence="1">Belongs to the metallophosphoesterase superfamily. YfcE family.</text>
</comment>
<organism evidence="3 4">
    <name type="scientific">Herbihabitans rhizosphaerae</name>
    <dbReference type="NCBI Taxonomy" id="1872711"/>
    <lineage>
        <taxon>Bacteria</taxon>
        <taxon>Bacillati</taxon>
        <taxon>Actinomycetota</taxon>
        <taxon>Actinomycetes</taxon>
        <taxon>Pseudonocardiales</taxon>
        <taxon>Pseudonocardiaceae</taxon>
        <taxon>Herbihabitans</taxon>
    </lineage>
</organism>
<dbReference type="PANTHER" id="PTHR42850:SF2">
    <property type="entry name" value="BLL5683 PROTEIN"/>
    <property type="match status" value="1"/>
</dbReference>
<dbReference type="OrthoDB" id="9813918at2"/>
<reference evidence="3 4" key="1">
    <citation type="submission" date="2019-02" db="EMBL/GenBank/DDBJ databases">
        <title>Genomic Encyclopedia of Type Strains, Phase IV (KMG-IV): sequencing the most valuable type-strain genomes for metagenomic binning, comparative biology and taxonomic classification.</title>
        <authorList>
            <person name="Goeker M."/>
        </authorList>
    </citation>
    <scope>NUCLEOTIDE SEQUENCE [LARGE SCALE GENOMIC DNA]</scope>
    <source>
        <strain evidence="3 4">DSM 101727</strain>
    </source>
</reference>
<dbReference type="SUPFAM" id="SSF56300">
    <property type="entry name" value="Metallo-dependent phosphatases"/>
    <property type="match status" value="1"/>
</dbReference>
<dbReference type="InterPro" id="IPR050126">
    <property type="entry name" value="Ap4A_hydrolase"/>
</dbReference>